<keyword evidence="3" id="KW-0805">Transcription regulation</keyword>
<dbReference type="PROSITE" id="PS00688">
    <property type="entry name" value="SIGMA54_INTERACT_3"/>
    <property type="match status" value="1"/>
</dbReference>
<dbReference type="Gene3D" id="1.10.8.60">
    <property type="match status" value="1"/>
</dbReference>
<keyword evidence="10" id="KW-1185">Reference proteome</keyword>
<dbReference type="InterPro" id="IPR002078">
    <property type="entry name" value="Sigma_54_int"/>
</dbReference>
<dbReference type="PROSITE" id="PS50045">
    <property type="entry name" value="SIGMA54_INTERACT_4"/>
    <property type="match status" value="1"/>
</dbReference>
<keyword evidence="2" id="KW-0067">ATP-binding</keyword>
<dbReference type="Gene3D" id="3.30.450.20">
    <property type="entry name" value="PAS domain"/>
    <property type="match status" value="1"/>
</dbReference>
<dbReference type="InterPro" id="IPR027417">
    <property type="entry name" value="P-loop_NTPase"/>
</dbReference>
<dbReference type="GO" id="GO:0006355">
    <property type="term" value="P:regulation of DNA-templated transcription"/>
    <property type="evidence" value="ECO:0007669"/>
    <property type="project" value="InterPro"/>
</dbReference>
<feature type="modified residue" description="4-aspartylphosphate" evidence="6">
    <location>
        <position position="54"/>
    </location>
</feature>
<evidence type="ECO:0000256" key="3">
    <source>
        <dbReference type="ARBA" id="ARBA00023015"/>
    </source>
</evidence>
<feature type="domain" description="Response regulatory" evidence="8">
    <location>
        <begin position="3"/>
        <end position="120"/>
    </location>
</feature>
<sequence length="658" mass="73571">MKRILVVDDNTIFRKILCRQIHDLGFESVEVTDGLAAISLLEMRNHDVGLIFLDQSMPKLSGMETYLELKESIDTLPPVIMITAHDSLNLALSFMKAGGWDFLVKPLDPDIIGVKIQKAFLQNQRETRENPSQPKKAPAPLAPVACEHFLGFWSCLDDRGLRQWWSPGFYDLLGYTPSEISASASQWKKLRGEGGEDFLKRLRRSPGPEDRFLTECRLRCKSGTVRSFLVMGCGGAADADDRNLWRGLLVPMTQAGSKDRDSAELTSFLQQTNQPAALIRNGTLAMSNALLRQIGRGSGGLEVGSRAADVQGEMKRKGYRSIGFPIIQDHQPSEVRFFYQHASEPPATRETTPPSEPIRSKLGMILGACPAMQEVYRTIIRTSKSETGVILYGESGTGKELTARTIHNLSNRSGCSFVAVNCGAVPESLFESEFFGYKKGAFTGADKDKPGFFDIANKGTLFMDEIGELSLENQVKLLRALDDYGYMPVGARKPVRMNVRVIAATHRDLGKMIKEGTFREDLFYRINVMTIRLPPLRQRAADIPMLAKHFMTNTPKGPHAKLSAKHLEALKNYSWPGNIRELINVISRFKILGFLEFAHTSGEGPEPESLSLTEAVEAFERKTIIESLDRFAWHRGKTAQALQVPERTLRRKMKRYGL</sequence>
<name>A0A8A4TTK1_SULCO</name>
<protein>
    <submittedName>
        <fullName evidence="9">Sigma 54-interacting transcriptional regulator</fullName>
    </submittedName>
</protein>
<proteinExistence type="predicted"/>
<dbReference type="AlphaFoldDB" id="A0A8A4TTK1"/>
<dbReference type="GO" id="GO:0000160">
    <property type="term" value="P:phosphorelay signal transduction system"/>
    <property type="evidence" value="ECO:0007669"/>
    <property type="project" value="InterPro"/>
</dbReference>
<keyword evidence="1" id="KW-0547">Nucleotide-binding</keyword>
<reference evidence="9" key="1">
    <citation type="submission" date="2021-03" db="EMBL/GenBank/DDBJ databases">
        <title>Acanthopleuribacteraceae sp. M133.</title>
        <authorList>
            <person name="Wang G."/>
        </authorList>
    </citation>
    <scope>NUCLEOTIDE SEQUENCE</scope>
    <source>
        <strain evidence="9">M133</strain>
    </source>
</reference>
<dbReference type="Proteomes" id="UP000663929">
    <property type="component" value="Chromosome"/>
</dbReference>
<dbReference type="PANTHER" id="PTHR32071">
    <property type="entry name" value="TRANSCRIPTIONAL REGULATORY PROTEIN"/>
    <property type="match status" value="1"/>
</dbReference>
<dbReference type="InterPro" id="IPR009057">
    <property type="entry name" value="Homeodomain-like_sf"/>
</dbReference>
<dbReference type="KEGG" id="scor:J3U87_08380"/>
<dbReference type="InterPro" id="IPR025943">
    <property type="entry name" value="Sigma_54_int_dom_ATP-bd_2"/>
</dbReference>
<gene>
    <name evidence="9" type="ORF">J3U87_08380</name>
</gene>
<evidence type="ECO:0000259" key="8">
    <source>
        <dbReference type="PROSITE" id="PS50110"/>
    </source>
</evidence>
<keyword evidence="6" id="KW-0597">Phosphoprotein</keyword>
<dbReference type="Gene3D" id="3.40.50.2300">
    <property type="match status" value="1"/>
</dbReference>
<keyword evidence="5" id="KW-0804">Transcription</keyword>
<dbReference type="FunFam" id="3.40.50.300:FF:000006">
    <property type="entry name" value="DNA-binding transcriptional regulator NtrC"/>
    <property type="match status" value="1"/>
</dbReference>
<dbReference type="SUPFAM" id="SSF55785">
    <property type="entry name" value="PYP-like sensor domain (PAS domain)"/>
    <property type="match status" value="1"/>
</dbReference>
<dbReference type="Pfam" id="PF02954">
    <property type="entry name" value="HTH_8"/>
    <property type="match status" value="1"/>
</dbReference>
<dbReference type="SUPFAM" id="SSF46689">
    <property type="entry name" value="Homeodomain-like"/>
    <property type="match status" value="1"/>
</dbReference>
<evidence type="ECO:0000313" key="9">
    <source>
        <dbReference type="EMBL" id="QTD52474.1"/>
    </source>
</evidence>
<evidence type="ECO:0000256" key="5">
    <source>
        <dbReference type="ARBA" id="ARBA00023163"/>
    </source>
</evidence>
<dbReference type="Gene3D" id="1.10.10.60">
    <property type="entry name" value="Homeodomain-like"/>
    <property type="match status" value="1"/>
</dbReference>
<dbReference type="SMART" id="SM00382">
    <property type="entry name" value="AAA"/>
    <property type="match status" value="1"/>
</dbReference>
<evidence type="ECO:0000256" key="6">
    <source>
        <dbReference type="PROSITE-ProRule" id="PRU00169"/>
    </source>
</evidence>
<dbReference type="PANTHER" id="PTHR32071:SF122">
    <property type="entry name" value="SIGMA FACTOR"/>
    <property type="match status" value="1"/>
</dbReference>
<dbReference type="PROSITE" id="PS00676">
    <property type="entry name" value="SIGMA54_INTERACT_2"/>
    <property type="match status" value="1"/>
</dbReference>
<dbReference type="Gene3D" id="3.40.50.300">
    <property type="entry name" value="P-loop containing nucleotide triphosphate hydrolases"/>
    <property type="match status" value="1"/>
</dbReference>
<organism evidence="9 10">
    <name type="scientific">Sulfidibacter corallicola</name>
    <dbReference type="NCBI Taxonomy" id="2818388"/>
    <lineage>
        <taxon>Bacteria</taxon>
        <taxon>Pseudomonadati</taxon>
        <taxon>Acidobacteriota</taxon>
        <taxon>Holophagae</taxon>
        <taxon>Acanthopleuribacterales</taxon>
        <taxon>Acanthopleuribacteraceae</taxon>
        <taxon>Sulfidibacter</taxon>
    </lineage>
</organism>
<dbReference type="Pfam" id="PF00158">
    <property type="entry name" value="Sigma54_activat"/>
    <property type="match status" value="1"/>
</dbReference>
<keyword evidence="4" id="KW-0238">DNA-binding</keyword>
<dbReference type="GO" id="GO:0005524">
    <property type="term" value="F:ATP binding"/>
    <property type="evidence" value="ECO:0007669"/>
    <property type="project" value="UniProtKB-KW"/>
</dbReference>
<dbReference type="SUPFAM" id="SSF52540">
    <property type="entry name" value="P-loop containing nucleoside triphosphate hydrolases"/>
    <property type="match status" value="1"/>
</dbReference>
<dbReference type="SUPFAM" id="SSF52172">
    <property type="entry name" value="CheY-like"/>
    <property type="match status" value="1"/>
</dbReference>
<dbReference type="InterPro" id="IPR025944">
    <property type="entry name" value="Sigma_54_int_dom_CS"/>
</dbReference>
<dbReference type="SMART" id="SM00448">
    <property type="entry name" value="REC"/>
    <property type="match status" value="1"/>
</dbReference>
<dbReference type="EMBL" id="CP071793">
    <property type="protein sequence ID" value="QTD52474.1"/>
    <property type="molecule type" value="Genomic_DNA"/>
</dbReference>
<evidence type="ECO:0000256" key="2">
    <source>
        <dbReference type="ARBA" id="ARBA00022840"/>
    </source>
</evidence>
<accession>A0A8A4TTK1</accession>
<feature type="domain" description="Sigma-54 factor interaction" evidence="7">
    <location>
        <begin position="365"/>
        <end position="591"/>
    </location>
</feature>
<dbReference type="CDD" id="cd00009">
    <property type="entry name" value="AAA"/>
    <property type="match status" value="1"/>
</dbReference>
<dbReference type="Pfam" id="PF00072">
    <property type="entry name" value="Response_reg"/>
    <property type="match status" value="1"/>
</dbReference>
<dbReference type="InterPro" id="IPR035965">
    <property type="entry name" value="PAS-like_dom_sf"/>
</dbReference>
<evidence type="ECO:0000313" key="10">
    <source>
        <dbReference type="Proteomes" id="UP000663929"/>
    </source>
</evidence>
<dbReference type="Pfam" id="PF25601">
    <property type="entry name" value="AAA_lid_14"/>
    <property type="match status" value="1"/>
</dbReference>
<dbReference type="InterPro" id="IPR002197">
    <property type="entry name" value="HTH_Fis"/>
</dbReference>
<dbReference type="CDD" id="cd17546">
    <property type="entry name" value="REC_hyHK_CKI1_RcsC-like"/>
    <property type="match status" value="1"/>
</dbReference>
<dbReference type="InterPro" id="IPR001789">
    <property type="entry name" value="Sig_transdc_resp-reg_receiver"/>
</dbReference>
<evidence type="ECO:0000256" key="1">
    <source>
        <dbReference type="ARBA" id="ARBA00022741"/>
    </source>
</evidence>
<dbReference type="RefSeq" id="WP_237382583.1">
    <property type="nucleotide sequence ID" value="NZ_CP071793.1"/>
</dbReference>
<evidence type="ECO:0000256" key="4">
    <source>
        <dbReference type="ARBA" id="ARBA00023125"/>
    </source>
</evidence>
<dbReference type="GO" id="GO:0043565">
    <property type="term" value="F:sequence-specific DNA binding"/>
    <property type="evidence" value="ECO:0007669"/>
    <property type="project" value="InterPro"/>
</dbReference>
<evidence type="ECO:0000259" key="7">
    <source>
        <dbReference type="PROSITE" id="PS50045"/>
    </source>
</evidence>
<dbReference type="InterPro" id="IPR058031">
    <property type="entry name" value="AAA_lid_NorR"/>
</dbReference>
<dbReference type="InterPro" id="IPR011006">
    <property type="entry name" value="CheY-like_superfamily"/>
</dbReference>
<dbReference type="PROSITE" id="PS50110">
    <property type="entry name" value="RESPONSE_REGULATORY"/>
    <property type="match status" value="1"/>
</dbReference>
<dbReference type="InterPro" id="IPR003593">
    <property type="entry name" value="AAA+_ATPase"/>
</dbReference>